<name>A0A093E3U1_9AVES</name>
<sequence length="54" mass="5846">YLLQAVSPEENSTGEWQGIDITSCSSIDTAKLSTTEKEANWTSPGTNISSVEIR</sequence>
<organism evidence="1 2">
    <name type="scientific">Pterocles gutturalis</name>
    <name type="common">yellow-throated sandgrouse</name>
    <dbReference type="NCBI Taxonomy" id="240206"/>
    <lineage>
        <taxon>Eukaryota</taxon>
        <taxon>Metazoa</taxon>
        <taxon>Chordata</taxon>
        <taxon>Craniata</taxon>
        <taxon>Vertebrata</taxon>
        <taxon>Euteleostomi</taxon>
        <taxon>Archelosauria</taxon>
        <taxon>Archosauria</taxon>
        <taxon>Dinosauria</taxon>
        <taxon>Saurischia</taxon>
        <taxon>Theropoda</taxon>
        <taxon>Coelurosauria</taxon>
        <taxon>Aves</taxon>
        <taxon>Neognathae</taxon>
        <taxon>Neoaves</taxon>
        <taxon>Columbimorphae</taxon>
        <taxon>Pterocliformes</taxon>
        <taxon>Pteroclidae</taxon>
        <taxon>Pterocles</taxon>
    </lineage>
</organism>
<dbReference type="AlphaFoldDB" id="A0A093E3U1"/>
<protein>
    <submittedName>
        <fullName evidence="1">Uncharacterized protein</fullName>
    </submittedName>
</protein>
<feature type="non-terminal residue" evidence="1">
    <location>
        <position position="1"/>
    </location>
</feature>
<dbReference type="EMBL" id="KL236308">
    <property type="protein sequence ID" value="KFV09081.1"/>
    <property type="molecule type" value="Genomic_DNA"/>
</dbReference>
<evidence type="ECO:0000313" key="2">
    <source>
        <dbReference type="Proteomes" id="UP000053149"/>
    </source>
</evidence>
<feature type="non-terminal residue" evidence="1">
    <location>
        <position position="54"/>
    </location>
</feature>
<dbReference type="Proteomes" id="UP000053149">
    <property type="component" value="Unassembled WGS sequence"/>
</dbReference>
<keyword evidence="2" id="KW-1185">Reference proteome</keyword>
<reference evidence="1 2" key="1">
    <citation type="submission" date="2014-04" db="EMBL/GenBank/DDBJ databases">
        <title>Genome evolution of avian class.</title>
        <authorList>
            <person name="Zhang G."/>
            <person name="Li C."/>
        </authorList>
    </citation>
    <scope>NUCLEOTIDE SEQUENCE [LARGE SCALE GENOMIC DNA]</scope>
    <source>
        <strain evidence="1">BGI_N339</strain>
    </source>
</reference>
<accession>A0A093E3U1</accession>
<evidence type="ECO:0000313" key="1">
    <source>
        <dbReference type="EMBL" id="KFV09081.1"/>
    </source>
</evidence>
<proteinExistence type="predicted"/>
<gene>
    <name evidence="1" type="ORF">N339_00929</name>
</gene>